<sequence length="217" mass="21666">MLEKLRRSSLLEFERLRQAQEADPTGDRRPTPRREMPRSSVALAATPPPPPSAAAAAAAAADESVMPRSMRDAAAVTAGATPGPTGDADGARGEGLWGGEVGVGVGAEAGAEAGADEDLGIVQPRPVSVAEAAARAAARAGAGAGGAEGKFFVEDFKGEGEQEEGQDAGPVFGEVRFEGGGGGGEERGEAAGAGPRKSEGSFSAEGELEGVVSPTER</sequence>
<evidence type="ECO:0000256" key="1">
    <source>
        <dbReference type="SAM" id="MobiDB-lite"/>
    </source>
</evidence>
<gene>
    <name evidence="2" type="ORF">BDY21DRAFT_365140</name>
</gene>
<reference evidence="2" key="1">
    <citation type="journal article" date="2020" name="Stud. Mycol.">
        <title>101 Dothideomycetes genomes: a test case for predicting lifestyles and emergence of pathogens.</title>
        <authorList>
            <person name="Haridas S."/>
            <person name="Albert R."/>
            <person name="Binder M."/>
            <person name="Bloem J."/>
            <person name="Labutti K."/>
            <person name="Salamov A."/>
            <person name="Andreopoulos B."/>
            <person name="Baker S."/>
            <person name="Barry K."/>
            <person name="Bills G."/>
            <person name="Bluhm B."/>
            <person name="Cannon C."/>
            <person name="Castanera R."/>
            <person name="Culley D."/>
            <person name="Daum C."/>
            <person name="Ezra D."/>
            <person name="Gonzalez J."/>
            <person name="Henrissat B."/>
            <person name="Kuo A."/>
            <person name="Liang C."/>
            <person name="Lipzen A."/>
            <person name="Lutzoni F."/>
            <person name="Magnuson J."/>
            <person name="Mondo S."/>
            <person name="Nolan M."/>
            <person name="Ohm R."/>
            <person name="Pangilinan J."/>
            <person name="Park H.-J."/>
            <person name="Ramirez L."/>
            <person name="Alfaro M."/>
            <person name="Sun H."/>
            <person name="Tritt A."/>
            <person name="Yoshinaga Y."/>
            <person name="Zwiers L.-H."/>
            <person name="Turgeon B."/>
            <person name="Goodwin S."/>
            <person name="Spatafora J."/>
            <person name="Crous P."/>
            <person name="Grigoriev I."/>
        </authorList>
    </citation>
    <scope>NUCLEOTIDE SEQUENCE</scope>
    <source>
        <strain evidence="2">ATCC 16933</strain>
    </source>
</reference>
<dbReference type="EMBL" id="MU001685">
    <property type="protein sequence ID" value="KAF2455925.1"/>
    <property type="molecule type" value="Genomic_DNA"/>
</dbReference>
<evidence type="ECO:0000313" key="3">
    <source>
        <dbReference type="Proteomes" id="UP000799766"/>
    </source>
</evidence>
<feature type="region of interest" description="Disordered" evidence="1">
    <location>
        <begin position="159"/>
        <end position="217"/>
    </location>
</feature>
<feature type="compositionally biased region" description="Gly residues" evidence="1">
    <location>
        <begin position="93"/>
        <end position="107"/>
    </location>
</feature>
<dbReference type="AlphaFoldDB" id="A0A6A6NVW4"/>
<feature type="compositionally biased region" description="Low complexity" evidence="1">
    <location>
        <begin position="72"/>
        <end position="88"/>
    </location>
</feature>
<feature type="compositionally biased region" description="Basic and acidic residues" evidence="1">
    <location>
        <begin position="13"/>
        <end position="37"/>
    </location>
</feature>
<feature type="region of interest" description="Disordered" evidence="1">
    <location>
        <begin position="13"/>
        <end position="118"/>
    </location>
</feature>
<name>A0A6A6NVW4_9PEZI</name>
<proteinExistence type="predicted"/>
<dbReference type="Proteomes" id="UP000799766">
    <property type="component" value="Unassembled WGS sequence"/>
</dbReference>
<evidence type="ECO:0000313" key="2">
    <source>
        <dbReference type="EMBL" id="KAF2455925.1"/>
    </source>
</evidence>
<organism evidence="2 3">
    <name type="scientific">Lineolata rhizophorae</name>
    <dbReference type="NCBI Taxonomy" id="578093"/>
    <lineage>
        <taxon>Eukaryota</taxon>
        <taxon>Fungi</taxon>
        <taxon>Dikarya</taxon>
        <taxon>Ascomycota</taxon>
        <taxon>Pezizomycotina</taxon>
        <taxon>Dothideomycetes</taxon>
        <taxon>Dothideomycetes incertae sedis</taxon>
        <taxon>Lineolatales</taxon>
        <taxon>Lineolataceae</taxon>
        <taxon>Lineolata</taxon>
    </lineage>
</organism>
<keyword evidence="3" id="KW-1185">Reference proteome</keyword>
<accession>A0A6A6NVW4</accession>
<protein>
    <submittedName>
        <fullName evidence="2">Uncharacterized protein</fullName>
    </submittedName>
</protein>